<evidence type="ECO:0000256" key="5">
    <source>
        <dbReference type="ARBA" id="ARBA00022679"/>
    </source>
</evidence>
<dbReference type="EMBL" id="FSQW01000001">
    <property type="protein sequence ID" value="SIN64245.1"/>
    <property type="molecule type" value="Genomic_DNA"/>
</dbReference>
<dbReference type="SUPFAM" id="SSF47384">
    <property type="entry name" value="Homodimeric domain of signal transducing histidine kinase"/>
    <property type="match status" value="1"/>
</dbReference>
<feature type="transmembrane region" description="Helical" evidence="11">
    <location>
        <begin position="190"/>
        <end position="207"/>
    </location>
</feature>
<evidence type="ECO:0000256" key="10">
    <source>
        <dbReference type="SAM" id="Coils"/>
    </source>
</evidence>
<keyword evidence="4" id="KW-0597">Phosphoprotein</keyword>
<dbReference type="SMART" id="SM00388">
    <property type="entry name" value="HisKA"/>
    <property type="match status" value="1"/>
</dbReference>
<dbReference type="InterPro" id="IPR004358">
    <property type="entry name" value="Sig_transdc_His_kin-like_C"/>
</dbReference>
<organism evidence="13 14">
    <name type="scientific">Parasphingorhabdus marina DSM 22363</name>
    <dbReference type="NCBI Taxonomy" id="1123272"/>
    <lineage>
        <taxon>Bacteria</taxon>
        <taxon>Pseudomonadati</taxon>
        <taxon>Pseudomonadota</taxon>
        <taxon>Alphaproteobacteria</taxon>
        <taxon>Sphingomonadales</taxon>
        <taxon>Sphingomonadaceae</taxon>
        <taxon>Parasphingorhabdus</taxon>
    </lineage>
</organism>
<dbReference type="Pfam" id="PF07695">
    <property type="entry name" value="7TMR-DISM_7TM"/>
    <property type="match status" value="1"/>
</dbReference>
<dbReference type="InterPro" id="IPR005467">
    <property type="entry name" value="His_kinase_dom"/>
</dbReference>
<evidence type="ECO:0000256" key="9">
    <source>
        <dbReference type="ARBA" id="ARBA00023136"/>
    </source>
</evidence>
<dbReference type="PRINTS" id="PR00344">
    <property type="entry name" value="BCTRLSENSOR"/>
</dbReference>
<dbReference type="PANTHER" id="PTHR45436:SF5">
    <property type="entry name" value="SENSOR HISTIDINE KINASE TRCS"/>
    <property type="match status" value="1"/>
</dbReference>
<feature type="domain" description="Histidine kinase" evidence="12">
    <location>
        <begin position="418"/>
        <end position="629"/>
    </location>
</feature>
<keyword evidence="5" id="KW-0808">Transferase</keyword>
<dbReference type="InterPro" id="IPR003594">
    <property type="entry name" value="HATPase_dom"/>
</dbReference>
<sequence length="629" mass="70667">MIELRQDDPSRNISQNISYLLDPQQQLTLSQLQQDPEAFDFRKVTKSEPNFGFQKGAIWLRLKLHNPGNEELSRIFAIETNFVSEIEVFQEIGGSTRSLMKQNTEMPFRTRPVDYHQLAVPFSIEAGQQTVLWVRYRTSGLTALPMSIETLNSFNSRSNREMALNFAFYGIIGMFLIASIAAAIFAPARIFIYYFFYAAAVLIYIFHRDGYAFQFLWPDWPRWNAYASLPLAAALTAFASQFTRSYLNTRDDYPVYDRILLGIILLQVLMVLATVVVDSELIKQLMTISITLCAMLFLTAGLSALRTKGRRVLFFVIGWSGIVVASLTTFTAHWLDIEVTRSATLDTMRTSMIFDAFMMGVACVSVVSELRKEREQLMAQRAASAERNFELAGRLAGLEQKYELAQAMVENSNRMVANTTHDLRQPLHSLRSVIHNLSDRTKTDKSEIDHIEQSLQYMESLVEENLNQASEDRRQIPETPDRQMSASHILQAIATIFAQEAEAAGIRLKVVPSSAQMTANSVAVLRILSNLVANAIAYAPGARILVGIRRRNRHLVFEVHDTGPGMTAEQLKAAKQRSQRGNQMADGNPDGKGLGLSIVDDLTEQIGSVWKLSSVPGKGTVAQLFLDPW</sequence>
<evidence type="ECO:0000256" key="8">
    <source>
        <dbReference type="ARBA" id="ARBA00022989"/>
    </source>
</evidence>
<accession>A0A1N6D0E5</accession>
<evidence type="ECO:0000256" key="7">
    <source>
        <dbReference type="ARBA" id="ARBA00022777"/>
    </source>
</evidence>
<dbReference type="STRING" id="1123272.SAMN02745824_1365"/>
<dbReference type="InterPro" id="IPR011622">
    <property type="entry name" value="7TMR_DISM_rcpt_extracell_dom2"/>
</dbReference>
<evidence type="ECO:0000256" key="2">
    <source>
        <dbReference type="ARBA" id="ARBA00004370"/>
    </source>
</evidence>
<evidence type="ECO:0000313" key="14">
    <source>
        <dbReference type="Proteomes" id="UP000185192"/>
    </source>
</evidence>
<keyword evidence="6 11" id="KW-0812">Transmembrane</keyword>
<evidence type="ECO:0000256" key="6">
    <source>
        <dbReference type="ARBA" id="ARBA00022692"/>
    </source>
</evidence>
<dbReference type="Pfam" id="PF02518">
    <property type="entry name" value="HATPase_c"/>
    <property type="match status" value="1"/>
</dbReference>
<feature type="transmembrane region" description="Helical" evidence="11">
    <location>
        <begin position="259"/>
        <end position="279"/>
    </location>
</feature>
<gene>
    <name evidence="13" type="ORF">SAMN02745824_1365</name>
</gene>
<dbReference type="InterPro" id="IPR036097">
    <property type="entry name" value="HisK_dim/P_sf"/>
</dbReference>
<feature type="transmembrane region" description="Helical" evidence="11">
    <location>
        <begin position="166"/>
        <end position="185"/>
    </location>
</feature>
<dbReference type="InterPro" id="IPR003661">
    <property type="entry name" value="HisK_dim/P_dom"/>
</dbReference>
<dbReference type="Gene3D" id="3.30.565.10">
    <property type="entry name" value="Histidine kinase-like ATPase, C-terminal domain"/>
    <property type="match status" value="1"/>
</dbReference>
<dbReference type="Proteomes" id="UP000185192">
    <property type="component" value="Unassembled WGS sequence"/>
</dbReference>
<evidence type="ECO:0000256" key="11">
    <source>
        <dbReference type="SAM" id="Phobius"/>
    </source>
</evidence>
<feature type="transmembrane region" description="Helical" evidence="11">
    <location>
        <begin position="285"/>
        <end position="305"/>
    </location>
</feature>
<keyword evidence="9 11" id="KW-0472">Membrane</keyword>
<dbReference type="EC" id="2.7.13.3" evidence="3"/>
<keyword evidence="10" id="KW-0175">Coiled coil</keyword>
<dbReference type="PROSITE" id="PS50109">
    <property type="entry name" value="HIS_KIN"/>
    <property type="match status" value="1"/>
</dbReference>
<comment type="catalytic activity">
    <reaction evidence="1">
        <text>ATP + protein L-histidine = ADP + protein N-phospho-L-histidine.</text>
        <dbReference type="EC" id="2.7.13.3"/>
    </reaction>
</comment>
<proteinExistence type="predicted"/>
<name>A0A1N6D0E5_9SPHN</name>
<dbReference type="SMART" id="SM00387">
    <property type="entry name" value="HATPase_c"/>
    <property type="match status" value="1"/>
</dbReference>
<protein>
    <recommendedName>
        <fullName evidence="3">histidine kinase</fullName>
        <ecNumber evidence="3">2.7.13.3</ecNumber>
    </recommendedName>
</protein>
<dbReference type="Gene3D" id="2.60.40.2380">
    <property type="match status" value="1"/>
</dbReference>
<dbReference type="CDD" id="cd00075">
    <property type="entry name" value="HATPase"/>
    <property type="match status" value="1"/>
</dbReference>
<dbReference type="Gene3D" id="1.10.287.130">
    <property type="match status" value="1"/>
</dbReference>
<feature type="coiled-coil region" evidence="10">
    <location>
        <begin position="367"/>
        <end position="415"/>
    </location>
</feature>
<dbReference type="InterPro" id="IPR050428">
    <property type="entry name" value="TCS_sensor_his_kinase"/>
</dbReference>
<keyword evidence="7 13" id="KW-0418">Kinase</keyword>
<dbReference type="GO" id="GO:0000155">
    <property type="term" value="F:phosphorelay sensor kinase activity"/>
    <property type="evidence" value="ECO:0007669"/>
    <property type="project" value="InterPro"/>
</dbReference>
<keyword evidence="8 11" id="KW-1133">Transmembrane helix</keyword>
<dbReference type="Pfam" id="PF00512">
    <property type="entry name" value="HisKA"/>
    <property type="match status" value="1"/>
</dbReference>
<evidence type="ECO:0000256" key="1">
    <source>
        <dbReference type="ARBA" id="ARBA00000085"/>
    </source>
</evidence>
<keyword evidence="14" id="KW-1185">Reference proteome</keyword>
<evidence type="ECO:0000256" key="4">
    <source>
        <dbReference type="ARBA" id="ARBA00022553"/>
    </source>
</evidence>
<dbReference type="GO" id="GO:0016020">
    <property type="term" value="C:membrane"/>
    <property type="evidence" value="ECO:0007669"/>
    <property type="project" value="UniProtKB-SubCell"/>
</dbReference>
<evidence type="ECO:0000256" key="3">
    <source>
        <dbReference type="ARBA" id="ARBA00012438"/>
    </source>
</evidence>
<reference evidence="14" key="1">
    <citation type="submission" date="2016-11" db="EMBL/GenBank/DDBJ databases">
        <authorList>
            <person name="Varghese N."/>
            <person name="Submissions S."/>
        </authorList>
    </citation>
    <scope>NUCLEOTIDE SEQUENCE [LARGE SCALE GENOMIC DNA]</scope>
    <source>
        <strain evidence="14">DSM 22363</strain>
    </source>
</reference>
<dbReference type="SUPFAM" id="SSF55874">
    <property type="entry name" value="ATPase domain of HSP90 chaperone/DNA topoisomerase II/histidine kinase"/>
    <property type="match status" value="1"/>
</dbReference>
<dbReference type="InterPro" id="IPR011623">
    <property type="entry name" value="7TMR_DISM_rcpt_extracell_dom1"/>
</dbReference>
<dbReference type="AlphaFoldDB" id="A0A1N6D0E5"/>
<dbReference type="PANTHER" id="PTHR45436">
    <property type="entry name" value="SENSOR HISTIDINE KINASE YKOH"/>
    <property type="match status" value="1"/>
</dbReference>
<dbReference type="InterPro" id="IPR036890">
    <property type="entry name" value="HATPase_C_sf"/>
</dbReference>
<evidence type="ECO:0000313" key="13">
    <source>
        <dbReference type="EMBL" id="SIN64245.1"/>
    </source>
</evidence>
<feature type="transmembrane region" description="Helical" evidence="11">
    <location>
        <begin position="312"/>
        <end position="332"/>
    </location>
</feature>
<comment type="subcellular location">
    <subcellularLocation>
        <location evidence="2">Membrane</location>
    </subcellularLocation>
</comment>
<dbReference type="CDD" id="cd00082">
    <property type="entry name" value="HisKA"/>
    <property type="match status" value="1"/>
</dbReference>
<dbReference type="Pfam" id="PF07696">
    <property type="entry name" value="7TMR-DISMED2"/>
    <property type="match status" value="1"/>
</dbReference>
<evidence type="ECO:0000259" key="12">
    <source>
        <dbReference type="PROSITE" id="PS50109"/>
    </source>
</evidence>